<proteinExistence type="predicted"/>
<dbReference type="Proteomes" id="UP000019112">
    <property type="component" value="Unassembled WGS sequence"/>
</dbReference>
<accession>W6TEP9</accession>
<sequence>MYTKMKILLQTKLFFIFFMSCSFDTYAWIHQQTEENLIQKTNQEENQEFEQIKKRITIKIKDIICNSKELVPSQAHTLKLKESEIYRNIPIILTDIRKKFGISAVIAYEYSVDQFKQSFETSTPDGHGGIQPKMINHVIQAFSKGAGLEANLEFILNDEINTKANPTFLERQLITLFPFFEDKHSDGVKKIIKEKIQQEKDLSEYDISRILRDSFSSVFLTSAFPFKSFELYSSEWCKGLFSKSIDKNIQKRKENQNFSPINEASRDRSEVLAMVDRYKIELHFMDHASTYKHCLFSTIKDSLFDLQRIYGDSSLAVFNFIEQYKIQMNKIVSMGALYYNLEDHFEFCLDQTKRMVHKRIADNQHAPYNFGWDLLCLFVNNFEDGAQDQKECSENEAYLGSLMRNVHQLKEVGFSEEQLTKLLKHLLRNETQETGRIKVFEGIYEKFSEIKIKQNLENKKNSLDILRKAFVAFPELYQEKNVTIMNALLGILPEADKEDLSDQKRELYEQKLFGIFRVADWKRYAKRDCCSSGFVINVREILESHTQAQRKKETPKEYDELIEKISALFPEKDTSFLGLVKTVMDEHAISEEDAFGMIQMTHNSLQEQKEVEAKIISAFLHKEQQQ</sequence>
<name>W6TEP9_HOLOB</name>
<keyword evidence="3" id="KW-1185">Reference proteome</keyword>
<comment type="caution">
    <text evidence="2">The sequence shown here is derived from an EMBL/GenBank/DDBJ whole genome shotgun (WGS) entry which is preliminary data.</text>
</comment>
<evidence type="ECO:0000313" key="3">
    <source>
        <dbReference type="Proteomes" id="UP000019112"/>
    </source>
</evidence>
<dbReference type="AlphaFoldDB" id="W6TEP9"/>
<evidence type="ECO:0000256" key="1">
    <source>
        <dbReference type="SAM" id="SignalP"/>
    </source>
</evidence>
<feature type="chain" id="PRO_5004881331" evidence="1">
    <location>
        <begin position="28"/>
        <end position="626"/>
    </location>
</feature>
<keyword evidence="1" id="KW-0732">Signal</keyword>
<reference evidence="2 3" key="1">
    <citation type="journal article" date="2014" name="FEMS Microbiol. Lett.">
        <title>Draft genome sequences of three Holospora species (Holospora obtusa, Holospora undulata, and Holospora elegans), endonuclear symbiotic bacteria of the ciliate Paramecium caudatum.</title>
        <authorList>
            <person name="Dohra H."/>
            <person name="Tanaka K."/>
            <person name="Suzuki T."/>
            <person name="Fujishima M."/>
            <person name="Suzuki H."/>
        </authorList>
    </citation>
    <scope>NUCLEOTIDE SEQUENCE [LARGE SCALE GENOMIC DNA]</scope>
    <source>
        <strain evidence="2 3">F1</strain>
    </source>
</reference>
<dbReference type="OrthoDB" id="8511904at2"/>
<dbReference type="EMBL" id="AWTR02000051">
    <property type="protein sequence ID" value="ETZ07324.1"/>
    <property type="molecule type" value="Genomic_DNA"/>
</dbReference>
<organism evidence="2 3">
    <name type="scientific">Holospora obtusa F1</name>
    <dbReference type="NCBI Taxonomy" id="1399147"/>
    <lineage>
        <taxon>Bacteria</taxon>
        <taxon>Pseudomonadati</taxon>
        <taxon>Pseudomonadota</taxon>
        <taxon>Alphaproteobacteria</taxon>
        <taxon>Holosporales</taxon>
        <taxon>Holosporaceae</taxon>
        <taxon>Holospora</taxon>
    </lineage>
</organism>
<protein>
    <submittedName>
        <fullName evidence="2">Uncharacterized protein</fullName>
    </submittedName>
</protein>
<evidence type="ECO:0000313" key="2">
    <source>
        <dbReference type="EMBL" id="ETZ07324.1"/>
    </source>
</evidence>
<gene>
    <name evidence="2" type="ORF">P618_200490</name>
</gene>
<feature type="signal peptide" evidence="1">
    <location>
        <begin position="1"/>
        <end position="27"/>
    </location>
</feature>